<dbReference type="RefSeq" id="WP_205120637.1">
    <property type="nucleotide sequence ID" value="NZ_JAFBCM010000001.1"/>
</dbReference>
<accession>A0ABV7YBE9</accession>
<protein>
    <submittedName>
        <fullName evidence="2">Class I SAM-dependent methyltransferase</fullName>
        <ecNumber evidence="2">2.1.1.-</ecNumber>
    </submittedName>
</protein>
<dbReference type="SUPFAM" id="SSF53335">
    <property type="entry name" value="S-adenosyl-L-methionine-dependent methyltransferases"/>
    <property type="match status" value="1"/>
</dbReference>
<keyword evidence="3" id="KW-1185">Reference proteome</keyword>
<reference evidence="3" key="1">
    <citation type="journal article" date="2019" name="Int. J. Syst. Evol. Microbiol.">
        <title>The Global Catalogue of Microorganisms (GCM) 10K type strain sequencing project: providing services to taxonomists for standard genome sequencing and annotation.</title>
        <authorList>
            <consortium name="The Broad Institute Genomics Platform"/>
            <consortium name="The Broad Institute Genome Sequencing Center for Infectious Disease"/>
            <person name="Wu L."/>
            <person name="Ma J."/>
        </authorList>
    </citation>
    <scope>NUCLEOTIDE SEQUENCE [LARGE SCALE GENOMIC DNA]</scope>
    <source>
        <strain evidence="3">CGMCC 4.7241</strain>
    </source>
</reference>
<sequence>MSEHEANLEVNRSLWERLTEIHTTTGATTFYDVEGFLAGRSALTSIVRSELGPVDGLDLLHLQCHFGLDTLSWAREGARVTGVDFSAAAVAYARDLASRAGLEAAFVEADAQLLPAELDGRFDVVFASNGALCWIADLGAWFAGAARALRPGGRLVVVEIHPLSLMLDSTSPLVFGSAYLGGVAQHDQWEGTYSDGDVSLSQPSVGYPHGIGEVVTAAVRAGLKVDSLTEYVRDEMQHREGVMVGDPDGWYRLPVGGQDLPLTYGLRAHKVSA</sequence>
<dbReference type="Proteomes" id="UP001595699">
    <property type="component" value="Unassembled WGS sequence"/>
</dbReference>
<dbReference type="GO" id="GO:0008168">
    <property type="term" value="F:methyltransferase activity"/>
    <property type="evidence" value="ECO:0007669"/>
    <property type="project" value="UniProtKB-KW"/>
</dbReference>
<feature type="domain" description="Methyltransferase" evidence="1">
    <location>
        <begin position="60"/>
        <end position="153"/>
    </location>
</feature>
<gene>
    <name evidence="2" type="ORF">ACFOUW_14725</name>
</gene>
<dbReference type="PANTHER" id="PTHR43464">
    <property type="entry name" value="METHYLTRANSFERASE"/>
    <property type="match status" value="1"/>
</dbReference>
<keyword evidence="2" id="KW-0808">Transferase</keyword>
<dbReference type="InterPro" id="IPR041698">
    <property type="entry name" value="Methyltransf_25"/>
</dbReference>
<dbReference type="Gene3D" id="3.40.50.150">
    <property type="entry name" value="Vaccinia Virus protein VP39"/>
    <property type="match status" value="1"/>
</dbReference>
<dbReference type="CDD" id="cd02440">
    <property type="entry name" value="AdoMet_MTases"/>
    <property type="match status" value="1"/>
</dbReference>
<comment type="caution">
    <text evidence="2">The sequence shown here is derived from an EMBL/GenBank/DDBJ whole genome shotgun (WGS) entry which is preliminary data.</text>
</comment>
<name>A0ABV7YBE9_9ACTN</name>
<proteinExistence type="predicted"/>
<dbReference type="GO" id="GO:0032259">
    <property type="term" value="P:methylation"/>
    <property type="evidence" value="ECO:0007669"/>
    <property type="project" value="UniProtKB-KW"/>
</dbReference>
<dbReference type="InterPro" id="IPR029063">
    <property type="entry name" value="SAM-dependent_MTases_sf"/>
</dbReference>
<dbReference type="Pfam" id="PF13649">
    <property type="entry name" value="Methyltransf_25"/>
    <property type="match status" value="1"/>
</dbReference>
<evidence type="ECO:0000259" key="1">
    <source>
        <dbReference type="Pfam" id="PF13649"/>
    </source>
</evidence>
<evidence type="ECO:0000313" key="3">
    <source>
        <dbReference type="Proteomes" id="UP001595699"/>
    </source>
</evidence>
<keyword evidence="2" id="KW-0489">Methyltransferase</keyword>
<dbReference type="EMBL" id="JBHRZH010000012">
    <property type="protein sequence ID" value="MFC3762093.1"/>
    <property type="molecule type" value="Genomic_DNA"/>
</dbReference>
<evidence type="ECO:0000313" key="2">
    <source>
        <dbReference type="EMBL" id="MFC3762093.1"/>
    </source>
</evidence>
<dbReference type="PANTHER" id="PTHR43464:SF82">
    <property type="entry name" value="METHYLTRANSFERASE DOMAIN-CONTAINING PROTEIN"/>
    <property type="match status" value="1"/>
</dbReference>
<dbReference type="EC" id="2.1.1.-" evidence="2"/>
<organism evidence="2 3">
    <name type="scientific">Tenggerimyces flavus</name>
    <dbReference type="NCBI Taxonomy" id="1708749"/>
    <lineage>
        <taxon>Bacteria</taxon>
        <taxon>Bacillati</taxon>
        <taxon>Actinomycetota</taxon>
        <taxon>Actinomycetes</taxon>
        <taxon>Propionibacteriales</taxon>
        <taxon>Nocardioidaceae</taxon>
        <taxon>Tenggerimyces</taxon>
    </lineage>
</organism>